<dbReference type="Pfam" id="PF11776">
    <property type="entry name" value="RcnB"/>
    <property type="match status" value="1"/>
</dbReference>
<evidence type="ECO:0000256" key="1">
    <source>
        <dbReference type="SAM" id="MobiDB-lite"/>
    </source>
</evidence>
<feature type="chain" id="PRO_5019721618" description="RcnB family protein" evidence="2">
    <location>
        <begin position="25"/>
        <end position="340"/>
    </location>
</feature>
<evidence type="ECO:0000313" key="4">
    <source>
        <dbReference type="Proteomes" id="UP000276254"/>
    </source>
</evidence>
<keyword evidence="4" id="KW-1185">Reference proteome</keyword>
<feature type="compositionally biased region" description="Basic and acidic residues" evidence="1">
    <location>
        <begin position="103"/>
        <end position="130"/>
    </location>
</feature>
<evidence type="ECO:0008006" key="5">
    <source>
        <dbReference type="Google" id="ProtNLM"/>
    </source>
</evidence>
<name>A0A494T9N8_SPHPE</name>
<feature type="region of interest" description="Disordered" evidence="1">
    <location>
        <begin position="84"/>
        <end position="134"/>
    </location>
</feature>
<dbReference type="Proteomes" id="UP000276254">
    <property type="component" value="Chromosome"/>
</dbReference>
<dbReference type="EMBL" id="CP032829">
    <property type="protein sequence ID" value="AYJ86099.1"/>
    <property type="molecule type" value="Genomic_DNA"/>
</dbReference>
<feature type="region of interest" description="Disordered" evidence="1">
    <location>
        <begin position="198"/>
        <end position="226"/>
    </location>
</feature>
<dbReference type="KEGG" id="spha:D3Y57_09135"/>
<dbReference type="OrthoDB" id="9808839at2"/>
<protein>
    <recommendedName>
        <fullName evidence="5">RcnB family protein</fullName>
    </recommendedName>
</protein>
<evidence type="ECO:0000256" key="2">
    <source>
        <dbReference type="SAM" id="SignalP"/>
    </source>
</evidence>
<reference evidence="3 4" key="1">
    <citation type="submission" date="2018-09" db="EMBL/GenBank/DDBJ databases">
        <title>Sphingomonas peninsula sp. nov., isolated from fildes peninsula, Antarctic soil.</title>
        <authorList>
            <person name="Yingchao G."/>
        </authorList>
    </citation>
    <scope>NUCLEOTIDE SEQUENCE [LARGE SCALE GENOMIC DNA]</scope>
    <source>
        <strain evidence="3 4">YZ-8</strain>
    </source>
</reference>
<feature type="signal peptide" evidence="2">
    <location>
        <begin position="1"/>
        <end position="24"/>
    </location>
</feature>
<dbReference type="InterPro" id="IPR024572">
    <property type="entry name" value="RcnB"/>
</dbReference>
<organism evidence="3 4">
    <name type="scientific">Sphingomonas paeninsulae</name>
    <dbReference type="NCBI Taxonomy" id="2319844"/>
    <lineage>
        <taxon>Bacteria</taxon>
        <taxon>Pseudomonadati</taxon>
        <taxon>Pseudomonadota</taxon>
        <taxon>Alphaproteobacteria</taxon>
        <taxon>Sphingomonadales</taxon>
        <taxon>Sphingomonadaceae</taxon>
        <taxon>Sphingomonas</taxon>
    </lineage>
</organism>
<feature type="compositionally biased region" description="Basic and acidic residues" evidence="1">
    <location>
        <begin position="198"/>
        <end position="223"/>
    </location>
</feature>
<sequence length="340" mass="37780">MQSRKYPRVSLFALAFAVPVLAHAAPPAVNDDSRVGAPPVIVARPKAAVPKPAAPIVSAPVVAPIRQLPRQASIPVARSQAIAPPEMAVPPMPRQVMTSPSQHEPRRGADRGRSDWAEGNRPEGRQEHSSYQRPSYGYQLPSEWVAPNYFIADFDSYGLSRLASGFGWSRYYDDAVLTDQWGRVYDWRDDVNWADHDERYAGSDRGDYRGQDDRGGDYRDDRRHRGKHDKKYAYKGRWTGSWDGGPVQSYQGEWRGSVHPHWNNGEYDSGNRGASYGGGYSQSYGYDGGGTTVTTVVVNTGAPVMTTRTISYDVVSYVPVRKKVVRRYKPRPKPACACGS</sequence>
<gene>
    <name evidence="3" type="ORF">D3Y57_09135</name>
</gene>
<accession>A0A494T9N8</accession>
<evidence type="ECO:0000313" key="3">
    <source>
        <dbReference type="EMBL" id="AYJ86099.1"/>
    </source>
</evidence>
<keyword evidence="2" id="KW-0732">Signal</keyword>
<dbReference type="RefSeq" id="WP_121152724.1">
    <property type="nucleotide sequence ID" value="NZ_CP032829.1"/>
</dbReference>
<dbReference type="AlphaFoldDB" id="A0A494T9N8"/>
<proteinExistence type="predicted"/>